<organism evidence="1 2">
    <name type="scientific">Candidatus Magnetominusculus xianensis</name>
    <dbReference type="NCBI Taxonomy" id="1748249"/>
    <lineage>
        <taxon>Bacteria</taxon>
        <taxon>Pseudomonadati</taxon>
        <taxon>Nitrospirota</taxon>
        <taxon>Nitrospiria</taxon>
        <taxon>Nitrospirales</taxon>
        <taxon>Nitrospiraceae</taxon>
        <taxon>Candidatus Magnetominusculus</taxon>
    </lineage>
</organism>
<keyword evidence="2" id="KW-1185">Reference proteome</keyword>
<evidence type="ECO:0000313" key="1">
    <source>
        <dbReference type="EMBL" id="KWT74868.1"/>
    </source>
</evidence>
<name>A0ABR5SBR4_9BACT</name>
<dbReference type="Proteomes" id="UP000060487">
    <property type="component" value="Unassembled WGS sequence"/>
</dbReference>
<proteinExistence type="predicted"/>
<reference evidence="1 2" key="1">
    <citation type="submission" date="2015-11" db="EMBL/GenBank/DDBJ databases">
        <authorList>
            <person name="Lin W."/>
        </authorList>
    </citation>
    <scope>NUCLEOTIDE SEQUENCE [LARGE SCALE GENOMIC DNA]</scope>
    <source>
        <strain evidence="1 2">HCH-1</strain>
    </source>
</reference>
<gene>
    <name evidence="1" type="ORF">ASN18_3320</name>
</gene>
<evidence type="ECO:0000313" key="2">
    <source>
        <dbReference type="Proteomes" id="UP000060487"/>
    </source>
</evidence>
<comment type="caution">
    <text evidence="1">The sequence shown here is derived from an EMBL/GenBank/DDBJ whole genome shotgun (WGS) entry which is preliminary data.</text>
</comment>
<accession>A0ABR5SBR4</accession>
<protein>
    <submittedName>
        <fullName evidence="1">Uncharacterized protein</fullName>
    </submittedName>
</protein>
<dbReference type="EMBL" id="LNQR01000140">
    <property type="protein sequence ID" value="KWT74868.1"/>
    <property type="molecule type" value="Genomic_DNA"/>
</dbReference>
<sequence length="61" mass="7146">MFTYCQITLLAAQLQSVIMHPDMRQVIHLAPEAIKNVDGQQKQDCEIQPGKRLIWKIRQDR</sequence>